<dbReference type="InterPro" id="IPR050090">
    <property type="entry name" value="Tyrosine_recombinase_XerCD"/>
</dbReference>
<dbReference type="Gene3D" id="1.10.443.10">
    <property type="entry name" value="Intergrase catalytic core"/>
    <property type="match status" value="1"/>
</dbReference>
<protein>
    <submittedName>
        <fullName evidence="7">Tyrosine-type recombinase/integrase</fullName>
    </submittedName>
</protein>
<proteinExistence type="inferred from homology"/>
<evidence type="ECO:0000259" key="5">
    <source>
        <dbReference type="PROSITE" id="PS51898"/>
    </source>
</evidence>
<reference evidence="7 8" key="1">
    <citation type="submission" date="2024-09" db="EMBL/GenBank/DDBJ databases">
        <authorList>
            <person name="Pan X."/>
        </authorList>
    </citation>
    <scope>NUCLEOTIDE SEQUENCE [LARGE SCALE GENOMIC DNA]</scope>
    <source>
        <strain evidence="7 8">B2969</strain>
    </source>
</reference>
<dbReference type="CDD" id="cd01189">
    <property type="entry name" value="INT_ICEBs1_C_like"/>
    <property type="match status" value="1"/>
</dbReference>
<dbReference type="InterPro" id="IPR044068">
    <property type="entry name" value="CB"/>
</dbReference>
<dbReference type="Proteomes" id="UP001610861">
    <property type="component" value="Unassembled WGS sequence"/>
</dbReference>
<name>A0ABW7QDI1_9MICO</name>
<evidence type="ECO:0000313" key="8">
    <source>
        <dbReference type="Proteomes" id="UP001610861"/>
    </source>
</evidence>
<dbReference type="PROSITE" id="PS51898">
    <property type="entry name" value="TYR_RECOMBINASE"/>
    <property type="match status" value="1"/>
</dbReference>
<comment type="similarity">
    <text evidence="1">Belongs to the 'phage' integrase family.</text>
</comment>
<evidence type="ECO:0000256" key="3">
    <source>
        <dbReference type="ARBA" id="ARBA00023172"/>
    </source>
</evidence>
<dbReference type="PANTHER" id="PTHR30349:SF64">
    <property type="entry name" value="PROPHAGE INTEGRASE INTD-RELATED"/>
    <property type="match status" value="1"/>
</dbReference>
<dbReference type="InterPro" id="IPR058717">
    <property type="entry name" value="Phage_L5_Integrase_N"/>
</dbReference>
<dbReference type="PANTHER" id="PTHR30349">
    <property type="entry name" value="PHAGE INTEGRASE-RELATED"/>
    <property type="match status" value="1"/>
</dbReference>
<comment type="caution">
    <text evidence="7">The sequence shown here is derived from an EMBL/GenBank/DDBJ whole genome shotgun (WGS) entry which is preliminary data.</text>
</comment>
<dbReference type="RefSeq" id="WP_397558377.1">
    <property type="nucleotide sequence ID" value="NZ_JBIQWL010000014.1"/>
</dbReference>
<dbReference type="EMBL" id="JBIQWL010000014">
    <property type="protein sequence ID" value="MFH8252950.1"/>
    <property type="molecule type" value="Genomic_DNA"/>
</dbReference>
<dbReference type="InterPro" id="IPR010998">
    <property type="entry name" value="Integrase_recombinase_N"/>
</dbReference>
<gene>
    <name evidence="7" type="ORF">ACH3VR_21470</name>
</gene>
<keyword evidence="8" id="KW-1185">Reference proteome</keyword>
<dbReference type="Gene3D" id="1.10.150.130">
    <property type="match status" value="1"/>
</dbReference>
<dbReference type="PROSITE" id="PS51900">
    <property type="entry name" value="CB"/>
    <property type="match status" value="1"/>
</dbReference>
<dbReference type="SUPFAM" id="SSF56349">
    <property type="entry name" value="DNA breaking-rejoining enzymes"/>
    <property type="match status" value="1"/>
</dbReference>
<evidence type="ECO:0000259" key="6">
    <source>
        <dbReference type="PROSITE" id="PS51900"/>
    </source>
</evidence>
<keyword evidence="2 4" id="KW-0238">DNA-binding</keyword>
<organism evidence="7 8">
    <name type="scientific">Microbacterium alkaliflavum</name>
    <dbReference type="NCBI Taxonomy" id="3248839"/>
    <lineage>
        <taxon>Bacteria</taxon>
        <taxon>Bacillati</taxon>
        <taxon>Actinomycetota</taxon>
        <taxon>Actinomycetes</taxon>
        <taxon>Micrococcales</taxon>
        <taxon>Microbacteriaceae</taxon>
        <taxon>Microbacterium</taxon>
    </lineage>
</organism>
<dbReference type="InterPro" id="IPR013762">
    <property type="entry name" value="Integrase-like_cat_sf"/>
</dbReference>
<feature type="domain" description="Tyr recombinase" evidence="5">
    <location>
        <begin position="194"/>
        <end position="390"/>
    </location>
</feature>
<evidence type="ECO:0000313" key="7">
    <source>
        <dbReference type="EMBL" id="MFH8252950.1"/>
    </source>
</evidence>
<dbReference type="Pfam" id="PF00589">
    <property type="entry name" value="Phage_integrase"/>
    <property type="match status" value="1"/>
</dbReference>
<evidence type="ECO:0000256" key="4">
    <source>
        <dbReference type="PROSITE-ProRule" id="PRU01248"/>
    </source>
</evidence>
<evidence type="ECO:0000256" key="1">
    <source>
        <dbReference type="ARBA" id="ARBA00008857"/>
    </source>
</evidence>
<keyword evidence="3" id="KW-0233">DNA recombination</keyword>
<dbReference type="InterPro" id="IPR002104">
    <property type="entry name" value="Integrase_catalytic"/>
</dbReference>
<dbReference type="InterPro" id="IPR011010">
    <property type="entry name" value="DNA_brk_join_enz"/>
</dbReference>
<dbReference type="Pfam" id="PF26003">
    <property type="entry name" value="Integrase_N_phage"/>
    <property type="match status" value="1"/>
</dbReference>
<sequence length="400" mass="43071">MATRRESWGKVRQLASKRWQASYVGPDGARHTARTEPDADGVTRALTFSTKTDARAWLRAEHAKIALGDWQSAADRAVAAKDRSRRNVTFATYAETWISGRFNKHGHPLRPRTASEYRRLVAGPLGPLGPLPLASIDRATVDEWRAAQLRTGHLTTTGHAYALLRSILATATVHKMIPENPATIEHGATTRTGKKVTPPTIGELDVIVANLPHKYRALFLMAAWSGLRIGELTALTRADITVTKKAGAVTAITLNVDKGVTWTETGPHVGPPKTSSGVRTVTLPPVEGLYTAVVAHLAEFVAINPDALVFANTTGGHLRQPSVQKVLKPAREKAGRPDVSLHSLRHFHASWLHEVGASPAAQLARLGQNTSSMIGRYSHPVGEDAALAAALADRVNSRAG</sequence>
<accession>A0ABW7QDI1</accession>
<feature type="domain" description="Core-binding (CB)" evidence="6">
    <location>
        <begin position="88"/>
        <end position="172"/>
    </location>
</feature>
<evidence type="ECO:0000256" key="2">
    <source>
        <dbReference type="ARBA" id="ARBA00023125"/>
    </source>
</evidence>